<proteinExistence type="predicted"/>
<dbReference type="Proteomes" id="UP000011910">
    <property type="component" value="Unassembled WGS sequence"/>
</dbReference>
<dbReference type="RefSeq" id="WP_009195354.1">
    <property type="nucleotide sequence ID" value="NZ_AODQ01000041.1"/>
</dbReference>
<evidence type="ECO:0000313" key="5">
    <source>
        <dbReference type="Proteomes" id="UP000011910"/>
    </source>
</evidence>
<dbReference type="GO" id="GO:0016020">
    <property type="term" value="C:membrane"/>
    <property type="evidence" value="ECO:0007669"/>
    <property type="project" value="InterPro"/>
</dbReference>
<dbReference type="InterPro" id="IPR029016">
    <property type="entry name" value="GAF-like_dom_sf"/>
</dbReference>
<evidence type="ECO:0000256" key="2">
    <source>
        <dbReference type="SAM" id="Phobius"/>
    </source>
</evidence>
<protein>
    <submittedName>
        <fullName evidence="4">Putative periplasmic ligand-binding sensor domain protein</fullName>
    </submittedName>
</protein>
<dbReference type="InterPro" id="IPR003660">
    <property type="entry name" value="HAMP_dom"/>
</dbReference>
<keyword evidence="2" id="KW-1133">Transmembrane helix</keyword>
<dbReference type="SUPFAM" id="SSF55781">
    <property type="entry name" value="GAF domain-like"/>
    <property type="match status" value="1"/>
</dbReference>
<dbReference type="CDD" id="cd00130">
    <property type="entry name" value="PAS"/>
    <property type="match status" value="1"/>
</dbReference>
<reference evidence="4 5" key="1">
    <citation type="journal article" date="2013" name="Genome Announc.">
        <title>Draft Genome Sequence of Cesiribacter andamanensis Strain AMV16T, Isolated from a Soil Sample from a Mud Volcano in the Andaman Islands, India.</title>
        <authorList>
            <person name="Shivaji S."/>
            <person name="Ara S."/>
            <person name="Begum Z."/>
            <person name="Srinivas T.N."/>
            <person name="Singh A."/>
            <person name="Kumar Pinnaka A."/>
        </authorList>
    </citation>
    <scope>NUCLEOTIDE SEQUENCE [LARGE SCALE GENOMIC DNA]</scope>
    <source>
        <strain evidence="4 5">AMV16</strain>
    </source>
</reference>
<organism evidence="4 5">
    <name type="scientific">Cesiribacter andamanensis AMV16</name>
    <dbReference type="NCBI Taxonomy" id="1279009"/>
    <lineage>
        <taxon>Bacteria</taxon>
        <taxon>Pseudomonadati</taxon>
        <taxon>Bacteroidota</taxon>
        <taxon>Cytophagia</taxon>
        <taxon>Cytophagales</taxon>
        <taxon>Cesiribacteraceae</taxon>
        <taxon>Cesiribacter</taxon>
    </lineage>
</organism>
<dbReference type="InterPro" id="IPR000014">
    <property type="entry name" value="PAS"/>
</dbReference>
<feature type="transmembrane region" description="Helical" evidence="2">
    <location>
        <begin position="12"/>
        <end position="35"/>
    </location>
</feature>
<evidence type="ECO:0000313" key="4">
    <source>
        <dbReference type="EMBL" id="EMR02920.1"/>
    </source>
</evidence>
<dbReference type="InterPro" id="IPR035965">
    <property type="entry name" value="PAS-like_dom_sf"/>
</dbReference>
<feature type="coiled-coil region" evidence="1">
    <location>
        <begin position="477"/>
        <end position="525"/>
    </location>
</feature>
<keyword evidence="2" id="KW-0472">Membrane</keyword>
<dbReference type="InterPro" id="IPR003018">
    <property type="entry name" value="GAF"/>
</dbReference>
<dbReference type="eggNOG" id="COG2203">
    <property type="taxonomic scope" value="Bacteria"/>
</dbReference>
<gene>
    <name evidence="4" type="ORF">ADICEAN_01958</name>
</gene>
<dbReference type="Gene3D" id="6.10.340.10">
    <property type="match status" value="1"/>
</dbReference>
<sequence length="644" mass="72603">MKRFRFTIGNKVLLGFSILIVIYAVSATISIVTIGQGDQINRENSEVIDPSVRQLSELNHLVTQSKMLVTNWVYMYRNLQDQQRLDSLQQFEYPVLKQQLQQVAQRWDNPKQRAELDSVLTQLDGIFQVQRTEIMDNLRTFEDYEDSMIKFMAEESLSSQILPQMGQLQANLKNLIQAKTTEKEEATLLQMESFDRLRNATLAIAFIVVILGIIIALIIARTITTPVKYMKEIVLKLSRGILPEDGGRKFSNDEIGEMALALETLVSGLKSTSGFAENIGKGNYAASFEPLSGEDVLGNSLIDMRNNLQAVAEQDKRRNWATEGLAKFGEILRKQNDNIGNLSDTILSNLVKYMDANQGGLYIVNDENEGDPFLEMAACYAWDKKKYLEQKVYPGDGLTGQAWVEKATIYLTDVPDDYISITSGLGEANPTSILIVPLKINEEIYGLIEIASFDTFEPHQIEFVEKIAESIASTLSAVKINERTQRLLEESQQLTEQMRAQEEEMRQNMEELQATQEEMERTQTDRKTKESIINNTNLMFELAESFKISLVNAVTTQTLGYREEELRNMAFGSLVGSASALADAKRVVDEGHTWTGLLPLKNNKGEEVLTKASAGRIRDPYANTYKYLIFAANISTVAQSHEQL</sequence>
<accession>M7NMA8</accession>
<dbReference type="Gene3D" id="3.30.450.40">
    <property type="match status" value="1"/>
</dbReference>
<dbReference type="SMART" id="SM00065">
    <property type="entry name" value="GAF"/>
    <property type="match status" value="1"/>
</dbReference>
<dbReference type="Gene3D" id="3.30.450.20">
    <property type="entry name" value="PAS domain"/>
    <property type="match status" value="1"/>
</dbReference>
<evidence type="ECO:0000256" key="1">
    <source>
        <dbReference type="SAM" id="Coils"/>
    </source>
</evidence>
<dbReference type="Pfam" id="PF13185">
    <property type="entry name" value="GAF_2"/>
    <property type="match status" value="1"/>
</dbReference>
<dbReference type="GO" id="GO:0007165">
    <property type="term" value="P:signal transduction"/>
    <property type="evidence" value="ECO:0007669"/>
    <property type="project" value="InterPro"/>
</dbReference>
<dbReference type="EMBL" id="AODQ01000041">
    <property type="protein sequence ID" value="EMR02920.1"/>
    <property type="molecule type" value="Genomic_DNA"/>
</dbReference>
<dbReference type="OrthoDB" id="1109395at2"/>
<dbReference type="AlphaFoldDB" id="M7NMA8"/>
<comment type="caution">
    <text evidence="4">The sequence shown here is derived from an EMBL/GenBank/DDBJ whole genome shotgun (WGS) entry which is preliminary data.</text>
</comment>
<evidence type="ECO:0000259" key="3">
    <source>
        <dbReference type="PROSITE" id="PS50885"/>
    </source>
</evidence>
<feature type="domain" description="HAMP" evidence="3">
    <location>
        <begin position="221"/>
        <end position="274"/>
    </location>
</feature>
<dbReference type="STRING" id="1279009.ADICEAN_01958"/>
<keyword evidence="1" id="KW-0175">Coiled coil</keyword>
<name>M7NMA8_9BACT</name>
<keyword evidence="5" id="KW-1185">Reference proteome</keyword>
<dbReference type="PROSITE" id="PS50885">
    <property type="entry name" value="HAMP"/>
    <property type="match status" value="1"/>
</dbReference>
<keyword evidence="2" id="KW-0812">Transmembrane</keyword>
<dbReference type="SUPFAM" id="SSF55785">
    <property type="entry name" value="PYP-like sensor domain (PAS domain)"/>
    <property type="match status" value="1"/>
</dbReference>
<feature type="transmembrane region" description="Helical" evidence="2">
    <location>
        <begin position="200"/>
        <end position="220"/>
    </location>
</feature>